<feature type="compositionally biased region" description="Polar residues" evidence="1">
    <location>
        <begin position="34"/>
        <end position="45"/>
    </location>
</feature>
<gene>
    <name evidence="2" type="ORF">EVOR1521_LOCUS8662</name>
</gene>
<evidence type="ECO:0008006" key="4">
    <source>
        <dbReference type="Google" id="ProtNLM"/>
    </source>
</evidence>
<evidence type="ECO:0000313" key="3">
    <source>
        <dbReference type="Proteomes" id="UP001178507"/>
    </source>
</evidence>
<reference evidence="2" key="1">
    <citation type="submission" date="2023-08" db="EMBL/GenBank/DDBJ databases">
        <authorList>
            <person name="Chen Y."/>
            <person name="Shah S."/>
            <person name="Dougan E. K."/>
            <person name="Thang M."/>
            <person name="Chan C."/>
        </authorList>
    </citation>
    <scope>NUCLEOTIDE SEQUENCE</scope>
</reference>
<feature type="non-terminal residue" evidence="2">
    <location>
        <position position="292"/>
    </location>
</feature>
<accession>A0AA36I4D1</accession>
<evidence type="ECO:0000256" key="1">
    <source>
        <dbReference type="SAM" id="MobiDB-lite"/>
    </source>
</evidence>
<name>A0AA36I4D1_9DINO</name>
<organism evidence="2 3">
    <name type="scientific">Effrenium voratum</name>
    <dbReference type="NCBI Taxonomy" id="2562239"/>
    <lineage>
        <taxon>Eukaryota</taxon>
        <taxon>Sar</taxon>
        <taxon>Alveolata</taxon>
        <taxon>Dinophyceae</taxon>
        <taxon>Suessiales</taxon>
        <taxon>Symbiodiniaceae</taxon>
        <taxon>Effrenium</taxon>
    </lineage>
</organism>
<feature type="region of interest" description="Disordered" evidence="1">
    <location>
        <begin position="34"/>
        <end position="63"/>
    </location>
</feature>
<protein>
    <recommendedName>
        <fullName evidence="4">ANK_REP_REGION domain-containing protein</fullName>
    </recommendedName>
</protein>
<proteinExistence type="predicted"/>
<dbReference type="EMBL" id="CAUJNA010000748">
    <property type="protein sequence ID" value="CAJ1380818.1"/>
    <property type="molecule type" value="Genomic_DNA"/>
</dbReference>
<keyword evidence="3" id="KW-1185">Reference proteome</keyword>
<sequence>WLKNFYPWPYIRERVGSSLATEVLNRIEKNWHRSSSASREMSTGKESLFWPSPPASPSGMRQLDSPCRLEAPSARKRAVASALQTAVQSGSVQQVQAVLELDPAAILETADQPICQLTQNCEVLRLLLRHGAQVDDRDRTGHTALSLLCAGQAAPLPLPFDFLCAWPSCLVESNFEDCFALGTGASFEDFGSKQGEQDGAELLDVAAVLLNAGASTEATRRGAPADLAKNLPKLAEFVLCFQAAKAYVACQRSSRGGLAGEVHHLDSALQKEVCAWLAPEGSAYWSFLHYID</sequence>
<dbReference type="SUPFAM" id="SSF48403">
    <property type="entry name" value="Ankyrin repeat"/>
    <property type="match status" value="1"/>
</dbReference>
<comment type="caution">
    <text evidence="2">The sequence shown here is derived from an EMBL/GenBank/DDBJ whole genome shotgun (WGS) entry which is preliminary data.</text>
</comment>
<dbReference type="Proteomes" id="UP001178507">
    <property type="component" value="Unassembled WGS sequence"/>
</dbReference>
<dbReference type="AlphaFoldDB" id="A0AA36I4D1"/>
<evidence type="ECO:0000313" key="2">
    <source>
        <dbReference type="EMBL" id="CAJ1380818.1"/>
    </source>
</evidence>
<dbReference type="Gene3D" id="1.25.40.20">
    <property type="entry name" value="Ankyrin repeat-containing domain"/>
    <property type="match status" value="1"/>
</dbReference>
<dbReference type="InterPro" id="IPR036770">
    <property type="entry name" value="Ankyrin_rpt-contain_sf"/>
</dbReference>